<name>A0ACC4E7C0_PURLI</name>
<dbReference type="Proteomes" id="UP001638806">
    <property type="component" value="Unassembled WGS sequence"/>
</dbReference>
<accession>A0ACC4E7C0</accession>
<dbReference type="EMBL" id="JBGNUJ010000002">
    <property type="protein sequence ID" value="KAL3964137.1"/>
    <property type="molecule type" value="Genomic_DNA"/>
</dbReference>
<proteinExistence type="predicted"/>
<gene>
    <name evidence="1" type="ORF">ACCO45_001141</name>
</gene>
<evidence type="ECO:0000313" key="2">
    <source>
        <dbReference type="Proteomes" id="UP001638806"/>
    </source>
</evidence>
<organism evidence="1 2">
    <name type="scientific">Purpureocillium lilacinum</name>
    <name type="common">Paecilomyces lilacinus</name>
    <dbReference type="NCBI Taxonomy" id="33203"/>
    <lineage>
        <taxon>Eukaryota</taxon>
        <taxon>Fungi</taxon>
        <taxon>Dikarya</taxon>
        <taxon>Ascomycota</taxon>
        <taxon>Pezizomycotina</taxon>
        <taxon>Sordariomycetes</taxon>
        <taxon>Hypocreomycetidae</taxon>
        <taxon>Hypocreales</taxon>
        <taxon>Ophiocordycipitaceae</taxon>
        <taxon>Purpureocillium</taxon>
    </lineage>
</organism>
<sequence length="84" mass="9198">MTRREEPSTAKEVARKQLRSQPEQLEADCKRQETPLAAGVPGGCTFTRLVRQSKPPSEERAAEKPNSSDPMMYAVAISISAPAQ</sequence>
<reference evidence="1" key="1">
    <citation type="submission" date="2024-12" db="EMBL/GenBank/DDBJ databases">
        <title>Comparative genomics and development of molecular markers within Purpureocillium lilacinum and among Purpureocillium species.</title>
        <authorList>
            <person name="Yeh Z.-Y."/>
            <person name="Ni N.-T."/>
            <person name="Lo P.-H."/>
            <person name="Mushyakhwo K."/>
            <person name="Lin C.-F."/>
            <person name="Nai Y.-S."/>
        </authorList>
    </citation>
    <scope>NUCLEOTIDE SEQUENCE</scope>
    <source>
        <strain evidence="1">NCHU-NPUST-175</strain>
    </source>
</reference>
<keyword evidence="2" id="KW-1185">Reference proteome</keyword>
<evidence type="ECO:0000313" key="1">
    <source>
        <dbReference type="EMBL" id="KAL3964137.1"/>
    </source>
</evidence>
<protein>
    <submittedName>
        <fullName evidence="1">Uncharacterized protein</fullName>
    </submittedName>
</protein>
<comment type="caution">
    <text evidence="1">The sequence shown here is derived from an EMBL/GenBank/DDBJ whole genome shotgun (WGS) entry which is preliminary data.</text>
</comment>